<evidence type="ECO:0000259" key="3">
    <source>
        <dbReference type="PROSITE" id="PS50240"/>
    </source>
</evidence>
<dbReference type="Proteomes" id="UP000663880">
    <property type="component" value="Unassembled WGS sequence"/>
</dbReference>
<name>A0A821YAD3_9NEOP</name>
<accession>A0A821YAD3</accession>
<reference evidence="4" key="1">
    <citation type="submission" date="2021-02" db="EMBL/GenBank/DDBJ databases">
        <authorList>
            <person name="Steward A R."/>
        </authorList>
    </citation>
    <scope>NUCLEOTIDE SEQUENCE</scope>
</reference>
<evidence type="ECO:0000313" key="5">
    <source>
        <dbReference type="Proteomes" id="UP000663880"/>
    </source>
</evidence>
<comment type="caution">
    <text evidence="4">The sequence shown here is derived from an EMBL/GenBank/DDBJ whole genome shotgun (WGS) entry which is preliminary data.</text>
</comment>
<protein>
    <recommendedName>
        <fullName evidence="3">Peptidase S1 domain-containing protein</fullName>
    </recommendedName>
</protein>
<sequence length="275" mass="31623">MQLKVFQAPTVILKSGVYTKKITLGTLAHHVFIYRLYDKWKLDYRAFCTGSIVSDDRVLTSAHCFYTNRKRLKRSLDKIRVVGGILHTIAQQPLSHDVQQWRNPKHVYTQRFYRFPAYNLAVVEVNKKWELNQFVNKIPYSLKNYNFDGVCMGVLLKTTKSWSIDKSLFTVDLKVHNQRSCERQLLRSCWQYYCTEFDGALAATEAEGGGLVCFGTGDPAEDEKKGVLVGVTSLINRNLPSLHVRTGIFHKWVTDTSSTLKFHTNILVICIMFSQ</sequence>
<organism evidence="4 5">
    <name type="scientific">Pieris macdunnoughi</name>
    <dbReference type="NCBI Taxonomy" id="345717"/>
    <lineage>
        <taxon>Eukaryota</taxon>
        <taxon>Metazoa</taxon>
        <taxon>Ecdysozoa</taxon>
        <taxon>Arthropoda</taxon>
        <taxon>Hexapoda</taxon>
        <taxon>Insecta</taxon>
        <taxon>Pterygota</taxon>
        <taxon>Neoptera</taxon>
        <taxon>Endopterygota</taxon>
        <taxon>Lepidoptera</taxon>
        <taxon>Glossata</taxon>
        <taxon>Ditrysia</taxon>
        <taxon>Papilionoidea</taxon>
        <taxon>Pieridae</taxon>
        <taxon>Pierinae</taxon>
        <taxon>Pieris</taxon>
    </lineage>
</organism>
<gene>
    <name evidence="4" type="ORF">PMACD_LOCUS15688</name>
</gene>
<dbReference type="InterPro" id="IPR009003">
    <property type="entry name" value="Peptidase_S1_PA"/>
</dbReference>
<dbReference type="InterPro" id="IPR051487">
    <property type="entry name" value="Ser/Thr_Proteases_Immune/Dev"/>
</dbReference>
<dbReference type="PROSITE" id="PS50240">
    <property type="entry name" value="TRYPSIN_DOM"/>
    <property type="match status" value="1"/>
</dbReference>
<dbReference type="Pfam" id="PF00089">
    <property type="entry name" value="Trypsin"/>
    <property type="match status" value="1"/>
</dbReference>
<dbReference type="GO" id="GO:0006508">
    <property type="term" value="P:proteolysis"/>
    <property type="evidence" value="ECO:0007669"/>
    <property type="project" value="InterPro"/>
</dbReference>
<dbReference type="AlphaFoldDB" id="A0A821YAD3"/>
<dbReference type="GO" id="GO:0004252">
    <property type="term" value="F:serine-type endopeptidase activity"/>
    <property type="evidence" value="ECO:0007669"/>
    <property type="project" value="InterPro"/>
</dbReference>
<dbReference type="OrthoDB" id="7454517at2759"/>
<dbReference type="SUPFAM" id="SSF50494">
    <property type="entry name" value="Trypsin-like serine proteases"/>
    <property type="match status" value="1"/>
</dbReference>
<dbReference type="PANTHER" id="PTHR24256">
    <property type="entry name" value="TRYPTASE-RELATED"/>
    <property type="match status" value="1"/>
</dbReference>
<dbReference type="InterPro" id="IPR043504">
    <property type="entry name" value="Peptidase_S1_PA_chymotrypsin"/>
</dbReference>
<evidence type="ECO:0000313" key="4">
    <source>
        <dbReference type="EMBL" id="CAF4951026.1"/>
    </source>
</evidence>
<proteinExistence type="inferred from homology"/>
<keyword evidence="1" id="KW-1015">Disulfide bond</keyword>
<dbReference type="SMART" id="SM00020">
    <property type="entry name" value="Tryp_SPc"/>
    <property type="match status" value="1"/>
</dbReference>
<evidence type="ECO:0000256" key="1">
    <source>
        <dbReference type="ARBA" id="ARBA00023157"/>
    </source>
</evidence>
<dbReference type="EMBL" id="CAJOBZ010000073">
    <property type="protein sequence ID" value="CAF4951026.1"/>
    <property type="molecule type" value="Genomic_DNA"/>
</dbReference>
<comment type="similarity">
    <text evidence="2">Belongs to the peptidase S1 family. CLIP subfamily.</text>
</comment>
<dbReference type="Gene3D" id="2.40.10.10">
    <property type="entry name" value="Trypsin-like serine proteases"/>
    <property type="match status" value="1"/>
</dbReference>
<evidence type="ECO:0000256" key="2">
    <source>
        <dbReference type="ARBA" id="ARBA00024195"/>
    </source>
</evidence>
<keyword evidence="5" id="KW-1185">Reference proteome</keyword>
<feature type="domain" description="Peptidase S1" evidence="3">
    <location>
        <begin position="13"/>
        <end position="258"/>
    </location>
</feature>
<dbReference type="InterPro" id="IPR001254">
    <property type="entry name" value="Trypsin_dom"/>
</dbReference>